<dbReference type="EMBL" id="CAJPDQ010000032">
    <property type="protein sequence ID" value="CAF9929461.1"/>
    <property type="molecule type" value="Genomic_DNA"/>
</dbReference>
<evidence type="ECO:0000313" key="8">
    <source>
        <dbReference type="Proteomes" id="UP000664169"/>
    </source>
</evidence>
<dbReference type="Pfam" id="PF01596">
    <property type="entry name" value="Methyltransf_3"/>
    <property type="match status" value="1"/>
</dbReference>
<dbReference type="EC" id="2.1.1.6" evidence="1"/>
<dbReference type="OrthoDB" id="186626at2759"/>
<dbReference type="InterPro" id="IPR029063">
    <property type="entry name" value="SAM-dependent_MTases_sf"/>
</dbReference>
<dbReference type="Proteomes" id="UP000664169">
    <property type="component" value="Unassembled WGS sequence"/>
</dbReference>
<keyword evidence="8" id="KW-1185">Reference proteome</keyword>
<keyword evidence="2" id="KW-0489">Methyltransferase</keyword>
<accession>A0A8H3FRJ8</accession>
<proteinExistence type="inferred from homology"/>
<dbReference type="InterPro" id="IPR002935">
    <property type="entry name" value="SAM_O-MeTrfase"/>
</dbReference>
<evidence type="ECO:0000256" key="1">
    <source>
        <dbReference type="ARBA" id="ARBA00012880"/>
    </source>
</evidence>
<evidence type="ECO:0000256" key="4">
    <source>
        <dbReference type="ARBA" id="ARBA00022691"/>
    </source>
</evidence>
<dbReference type="GO" id="GO:0008171">
    <property type="term" value="F:O-methyltransferase activity"/>
    <property type="evidence" value="ECO:0007669"/>
    <property type="project" value="InterPro"/>
</dbReference>
<dbReference type="SUPFAM" id="SSF53335">
    <property type="entry name" value="S-adenosyl-L-methionine-dependent methyltransferases"/>
    <property type="match status" value="1"/>
</dbReference>
<comment type="similarity">
    <text evidence="6">Belongs to the class I-like SAM-binding methyltransferase superfamily. Cation-dependent O-methyltransferase family.</text>
</comment>
<dbReference type="AlphaFoldDB" id="A0A8H3FRJ8"/>
<keyword evidence="4" id="KW-0949">S-adenosyl-L-methionine</keyword>
<keyword evidence="5" id="KW-0128">Catecholamine metabolism</keyword>
<comment type="caution">
    <text evidence="7">The sequence shown here is derived from an EMBL/GenBank/DDBJ whole genome shotgun (WGS) entry which is preliminary data.</text>
</comment>
<reference evidence="7" key="1">
    <citation type="submission" date="2021-03" db="EMBL/GenBank/DDBJ databases">
        <authorList>
            <person name="Tagirdzhanova G."/>
        </authorList>
    </citation>
    <scope>NUCLEOTIDE SEQUENCE</scope>
</reference>
<evidence type="ECO:0000256" key="2">
    <source>
        <dbReference type="ARBA" id="ARBA00022603"/>
    </source>
</evidence>
<dbReference type="PROSITE" id="PS51682">
    <property type="entry name" value="SAM_OMT_I"/>
    <property type="match status" value="1"/>
</dbReference>
<dbReference type="GO" id="GO:0006584">
    <property type="term" value="P:catecholamine metabolic process"/>
    <property type="evidence" value="ECO:0007669"/>
    <property type="project" value="UniProtKB-KW"/>
</dbReference>
<dbReference type="PANTHER" id="PTHR43836:SF6">
    <property type="entry name" value="PUTATIVE (AFU_ORTHOLOGUE AFUA_2G00150)-RELATED"/>
    <property type="match status" value="1"/>
</dbReference>
<keyword evidence="3" id="KW-0808">Transferase</keyword>
<dbReference type="Gene3D" id="3.40.50.150">
    <property type="entry name" value="Vaccinia Virus protein VP39"/>
    <property type="match status" value="1"/>
</dbReference>
<gene>
    <name evidence="7" type="ORF">GOMPHAMPRED_005410</name>
</gene>
<evidence type="ECO:0000256" key="6">
    <source>
        <dbReference type="ARBA" id="ARBA00023453"/>
    </source>
</evidence>
<organism evidence="7 8">
    <name type="scientific">Gomphillus americanus</name>
    <dbReference type="NCBI Taxonomy" id="1940652"/>
    <lineage>
        <taxon>Eukaryota</taxon>
        <taxon>Fungi</taxon>
        <taxon>Dikarya</taxon>
        <taxon>Ascomycota</taxon>
        <taxon>Pezizomycotina</taxon>
        <taxon>Lecanoromycetes</taxon>
        <taxon>OSLEUM clade</taxon>
        <taxon>Ostropomycetidae</taxon>
        <taxon>Ostropales</taxon>
        <taxon>Graphidaceae</taxon>
        <taxon>Gomphilloideae</taxon>
        <taxon>Gomphillus</taxon>
    </lineage>
</organism>
<evidence type="ECO:0000256" key="5">
    <source>
        <dbReference type="ARBA" id="ARBA00022939"/>
    </source>
</evidence>
<dbReference type="PANTHER" id="PTHR43836">
    <property type="entry name" value="CATECHOL O-METHYLTRANSFERASE 1-RELATED"/>
    <property type="match status" value="1"/>
</dbReference>
<evidence type="ECO:0000313" key="7">
    <source>
        <dbReference type="EMBL" id="CAF9929461.1"/>
    </source>
</evidence>
<dbReference type="GO" id="GO:0032259">
    <property type="term" value="P:methylation"/>
    <property type="evidence" value="ECO:0007669"/>
    <property type="project" value="UniProtKB-KW"/>
</dbReference>
<evidence type="ECO:0000256" key="3">
    <source>
        <dbReference type="ARBA" id="ARBA00022679"/>
    </source>
</evidence>
<name>A0A8H3FRJ8_9LECA</name>
<protein>
    <recommendedName>
        <fullName evidence="1">catechol O-methyltransferase</fullName>
        <ecNumber evidence="1">2.1.1.6</ecNumber>
    </recommendedName>
</protein>
<sequence>MATQEQEIYYQPELEVYCSDGREEELLQSIVNHPEIDQIKGNPARVLAAIDDYGRSKNFLMNVGRYKGPLVAEQIGKRKPKIMVELGGYVGYSAILFASRLRDVGGTKYITLELNQAFANVATRLIDLAGLGDFVEILVGPCRQSLRERLPKLLNNNQLDLIFFDHSKKDYANDLRLIEEIGLIKKGSTIIADNVITPGAPMYLEYVRSSVTEKLAAAANFKAVEGQDLSRGNPYLVYENTHIKGLEPTGREDGIEISECIGEES</sequence>